<keyword evidence="2" id="KW-1185">Reference proteome</keyword>
<gene>
    <name evidence="1" type="ORF">Dsi01nite_092100</name>
</gene>
<dbReference type="Proteomes" id="UP000660611">
    <property type="component" value="Unassembled WGS sequence"/>
</dbReference>
<reference evidence="1" key="1">
    <citation type="submission" date="2021-01" db="EMBL/GenBank/DDBJ databases">
        <title>Whole genome shotgun sequence of Dactylosporangium siamense NBRC 106093.</title>
        <authorList>
            <person name="Komaki H."/>
            <person name="Tamura T."/>
        </authorList>
    </citation>
    <scope>NUCLEOTIDE SEQUENCE</scope>
    <source>
        <strain evidence="1">NBRC 106093</strain>
    </source>
</reference>
<name>A0A919PVT0_9ACTN</name>
<organism evidence="1 2">
    <name type="scientific">Dactylosporangium siamense</name>
    <dbReference type="NCBI Taxonomy" id="685454"/>
    <lineage>
        <taxon>Bacteria</taxon>
        <taxon>Bacillati</taxon>
        <taxon>Actinomycetota</taxon>
        <taxon>Actinomycetes</taxon>
        <taxon>Micromonosporales</taxon>
        <taxon>Micromonosporaceae</taxon>
        <taxon>Dactylosporangium</taxon>
    </lineage>
</organism>
<dbReference type="RefSeq" id="WP_203852789.1">
    <property type="nucleotide sequence ID" value="NZ_BAAAVW010000031.1"/>
</dbReference>
<dbReference type="EMBL" id="BONQ01000151">
    <property type="protein sequence ID" value="GIG51169.1"/>
    <property type="molecule type" value="Genomic_DNA"/>
</dbReference>
<sequence>MTPADPDRGRTAQVLHRPADVAAMLRCSEWWVKEQARKRRIPYAWIGGGYRFTDEHVAAIIRGAEVLPGDAAPVQVIAAPTRRPEPVAAVEPVTRLRARTPRRALRDVSQSAA</sequence>
<accession>A0A919PVT0</accession>
<protein>
    <recommendedName>
        <fullName evidence="3">Helix-turn-helix domain-containing protein</fullName>
    </recommendedName>
</protein>
<evidence type="ECO:0000313" key="2">
    <source>
        <dbReference type="Proteomes" id="UP000660611"/>
    </source>
</evidence>
<evidence type="ECO:0008006" key="3">
    <source>
        <dbReference type="Google" id="ProtNLM"/>
    </source>
</evidence>
<dbReference type="AlphaFoldDB" id="A0A919PVT0"/>
<comment type="caution">
    <text evidence="1">The sequence shown here is derived from an EMBL/GenBank/DDBJ whole genome shotgun (WGS) entry which is preliminary data.</text>
</comment>
<evidence type="ECO:0000313" key="1">
    <source>
        <dbReference type="EMBL" id="GIG51169.1"/>
    </source>
</evidence>
<proteinExistence type="predicted"/>